<dbReference type="Proteomes" id="UP000310200">
    <property type="component" value="Unassembled WGS sequence"/>
</dbReference>
<feature type="non-terminal residue" evidence="1">
    <location>
        <position position="1"/>
    </location>
</feature>
<comment type="caution">
    <text evidence="1">The sequence shown here is derived from an EMBL/GenBank/DDBJ whole genome shotgun (WGS) entry which is preliminary data.</text>
</comment>
<name>A0A4S2KEC1_9HYME</name>
<dbReference type="EMBL" id="QBLH01002732">
    <property type="protein sequence ID" value="TGZ47470.1"/>
    <property type="molecule type" value="Genomic_DNA"/>
</dbReference>
<evidence type="ECO:0000313" key="1">
    <source>
        <dbReference type="EMBL" id="TGZ47470.1"/>
    </source>
</evidence>
<gene>
    <name evidence="1" type="ORF">DBV15_00061</name>
</gene>
<evidence type="ECO:0000313" key="2">
    <source>
        <dbReference type="Proteomes" id="UP000310200"/>
    </source>
</evidence>
<proteinExistence type="predicted"/>
<reference evidence="1 2" key="1">
    <citation type="journal article" date="2019" name="Philos. Trans. R. Soc. Lond., B, Biol. Sci.">
        <title>Ant behaviour and brain gene expression of defending hosts depend on the ecological success of the intruding social parasite.</title>
        <authorList>
            <person name="Kaur R."/>
            <person name="Stoldt M."/>
            <person name="Jongepier E."/>
            <person name="Feldmeyer B."/>
            <person name="Menzel F."/>
            <person name="Bornberg-Bauer E."/>
            <person name="Foitzik S."/>
        </authorList>
    </citation>
    <scope>NUCLEOTIDE SEQUENCE [LARGE SCALE GENOMIC DNA]</scope>
    <source>
        <tissue evidence="1">Whole body</tissue>
    </source>
</reference>
<keyword evidence="2" id="KW-1185">Reference proteome</keyword>
<organism evidence="1 2">
    <name type="scientific">Temnothorax longispinosus</name>
    <dbReference type="NCBI Taxonomy" id="300112"/>
    <lineage>
        <taxon>Eukaryota</taxon>
        <taxon>Metazoa</taxon>
        <taxon>Ecdysozoa</taxon>
        <taxon>Arthropoda</taxon>
        <taxon>Hexapoda</taxon>
        <taxon>Insecta</taxon>
        <taxon>Pterygota</taxon>
        <taxon>Neoptera</taxon>
        <taxon>Endopterygota</taxon>
        <taxon>Hymenoptera</taxon>
        <taxon>Apocrita</taxon>
        <taxon>Aculeata</taxon>
        <taxon>Formicoidea</taxon>
        <taxon>Formicidae</taxon>
        <taxon>Myrmicinae</taxon>
        <taxon>Temnothorax</taxon>
    </lineage>
</organism>
<protein>
    <submittedName>
        <fullName evidence="1">Uncharacterized protein</fullName>
    </submittedName>
</protein>
<accession>A0A4S2KEC1</accession>
<sequence length="90" mass="10054">RYVIPDVTLPDSRQLDKVPSPWLSTARCRAVVSAFSPPRNVPTVPFIDRSNHGFMRLSKCCTSQFRLHDGSSTIIMPAMPICSADKKRPP</sequence>
<dbReference type="AlphaFoldDB" id="A0A4S2KEC1"/>